<dbReference type="EMBL" id="DVMM01000184">
    <property type="protein sequence ID" value="HIU30283.1"/>
    <property type="molecule type" value="Genomic_DNA"/>
</dbReference>
<evidence type="ECO:0000313" key="1">
    <source>
        <dbReference type="EMBL" id="HIU30283.1"/>
    </source>
</evidence>
<comment type="caution">
    <text evidence="1">The sequence shown here is derived from an EMBL/GenBank/DDBJ whole genome shotgun (WGS) entry which is preliminary data.</text>
</comment>
<dbReference type="Proteomes" id="UP000824089">
    <property type="component" value="Unassembled WGS sequence"/>
</dbReference>
<accession>A0A9D1I8K9</accession>
<gene>
    <name evidence="1" type="ORF">IAD50_08320</name>
</gene>
<reference evidence="1" key="2">
    <citation type="journal article" date="2021" name="PeerJ">
        <title>Extensive microbial diversity within the chicken gut microbiome revealed by metagenomics and culture.</title>
        <authorList>
            <person name="Gilroy R."/>
            <person name="Ravi A."/>
            <person name="Getino M."/>
            <person name="Pursley I."/>
            <person name="Horton D.L."/>
            <person name="Alikhan N.F."/>
            <person name="Baker D."/>
            <person name="Gharbi K."/>
            <person name="Hall N."/>
            <person name="Watson M."/>
            <person name="Adriaenssens E.M."/>
            <person name="Foster-Nyarko E."/>
            <person name="Jarju S."/>
            <person name="Secka A."/>
            <person name="Antonio M."/>
            <person name="Oren A."/>
            <person name="Chaudhuri R.R."/>
            <person name="La Ragione R."/>
            <person name="Hildebrand F."/>
            <person name="Pallen M.J."/>
        </authorList>
    </citation>
    <scope>NUCLEOTIDE SEQUENCE</scope>
    <source>
        <strain evidence="1">CHK195-4489</strain>
    </source>
</reference>
<name>A0A9D1I8K9_9CLOT</name>
<reference evidence="1" key="1">
    <citation type="submission" date="2020-10" db="EMBL/GenBank/DDBJ databases">
        <authorList>
            <person name="Gilroy R."/>
        </authorList>
    </citation>
    <scope>NUCLEOTIDE SEQUENCE</scope>
    <source>
        <strain evidence="1">CHK195-4489</strain>
    </source>
</reference>
<proteinExistence type="predicted"/>
<sequence length="95" mass="10613">MSYINEAEEAGMAMRRQFGSGAGAKKLTGTADRLLSALQNRNVNQFVTVLVKQYGALNMDVPLVFLEISKNERRFQEIANAFLLGLCQSDEENRN</sequence>
<dbReference type="AlphaFoldDB" id="A0A9D1I8K9"/>
<protein>
    <submittedName>
        <fullName evidence="1">Uncharacterized protein</fullName>
    </submittedName>
</protein>
<evidence type="ECO:0000313" key="2">
    <source>
        <dbReference type="Proteomes" id="UP000824089"/>
    </source>
</evidence>
<organism evidence="1 2">
    <name type="scientific">Candidatus Egerieisoma faecipullorum</name>
    <dbReference type="NCBI Taxonomy" id="2840963"/>
    <lineage>
        <taxon>Bacteria</taxon>
        <taxon>Bacillati</taxon>
        <taxon>Bacillota</taxon>
        <taxon>Clostridia</taxon>
        <taxon>Eubacteriales</taxon>
        <taxon>Clostridiaceae</taxon>
        <taxon>Clostridiaceae incertae sedis</taxon>
        <taxon>Candidatus Egerieisoma</taxon>
    </lineage>
</organism>